<keyword evidence="1" id="KW-0732">Signal</keyword>
<evidence type="ECO:0000313" key="3">
    <source>
        <dbReference type="Proteomes" id="UP000238042"/>
    </source>
</evidence>
<reference evidence="2 3" key="1">
    <citation type="submission" date="2018-02" db="EMBL/GenBank/DDBJ databases">
        <title>Genome sequences of Apibacter spp., gut symbionts of Asian honey bees.</title>
        <authorList>
            <person name="Kwong W.K."/>
            <person name="Steele M.I."/>
            <person name="Moran N.A."/>
        </authorList>
    </citation>
    <scope>NUCLEOTIDE SEQUENCE [LARGE SCALE GENOMIC DNA]</scope>
    <source>
        <strain evidence="3">wkB301</strain>
    </source>
</reference>
<dbReference type="EMBL" id="PSZM01000001">
    <property type="protein sequence ID" value="PQL95444.1"/>
    <property type="molecule type" value="Genomic_DNA"/>
</dbReference>
<keyword evidence="3" id="KW-1185">Reference proteome</keyword>
<protein>
    <submittedName>
        <fullName evidence="2">Uncharacterized protein</fullName>
    </submittedName>
</protein>
<proteinExistence type="predicted"/>
<dbReference type="AlphaFoldDB" id="A0A2S8AGE1"/>
<evidence type="ECO:0000313" key="2">
    <source>
        <dbReference type="EMBL" id="PQL95444.1"/>
    </source>
</evidence>
<feature type="chain" id="PRO_5015534713" evidence="1">
    <location>
        <begin position="23"/>
        <end position="183"/>
    </location>
</feature>
<dbReference type="OrthoDB" id="1524444at2"/>
<dbReference type="PROSITE" id="PS51257">
    <property type="entry name" value="PROKAR_LIPOPROTEIN"/>
    <property type="match status" value="1"/>
</dbReference>
<comment type="caution">
    <text evidence="2">The sequence shown here is derived from an EMBL/GenBank/DDBJ whole genome shotgun (WGS) entry which is preliminary data.</text>
</comment>
<name>A0A2S8AGE1_9FLAO</name>
<dbReference type="RefSeq" id="WP_105245453.1">
    <property type="nucleotide sequence ID" value="NZ_PSZM01000001.1"/>
</dbReference>
<sequence length="183" mass="21514">MKKVISLLFMFLSIGLIFTSCNDDDDYYYPIDNNNNNNNNNNSPLLYEVNNVSFNYDSYANMYLFLYNFKLYKGENLLIYIQSGWVNNEPVWTLLPNYALYTASDNKTYNMFFNYNFTMQNFEITAESSVAMPPELNGLNFRIIVFQSTIKTKHLSDTVDYNDYKAVINHYKIDESKVKVIKP</sequence>
<organism evidence="2 3">
    <name type="scientific">Apibacter adventoris</name>
    <dbReference type="NCBI Taxonomy" id="1679466"/>
    <lineage>
        <taxon>Bacteria</taxon>
        <taxon>Pseudomonadati</taxon>
        <taxon>Bacteroidota</taxon>
        <taxon>Flavobacteriia</taxon>
        <taxon>Flavobacteriales</taxon>
        <taxon>Weeksellaceae</taxon>
        <taxon>Apibacter</taxon>
    </lineage>
</organism>
<feature type="signal peptide" evidence="1">
    <location>
        <begin position="1"/>
        <end position="22"/>
    </location>
</feature>
<evidence type="ECO:0000256" key="1">
    <source>
        <dbReference type="SAM" id="SignalP"/>
    </source>
</evidence>
<gene>
    <name evidence="2" type="ORF">C4S77_01215</name>
</gene>
<dbReference type="Proteomes" id="UP000238042">
    <property type="component" value="Unassembled WGS sequence"/>
</dbReference>
<accession>A0A2S8AGE1</accession>